<keyword evidence="3" id="KW-1185">Reference proteome</keyword>
<feature type="transmembrane region" description="Helical" evidence="1">
    <location>
        <begin position="86"/>
        <end position="102"/>
    </location>
</feature>
<organism evidence="2 3">
    <name type="scientific">Fructobacillus papyrifericola</name>
    <dbReference type="NCBI Taxonomy" id="2713172"/>
    <lineage>
        <taxon>Bacteria</taxon>
        <taxon>Bacillati</taxon>
        <taxon>Bacillota</taxon>
        <taxon>Bacilli</taxon>
        <taxon>Lactobacillales</taxon>
        <taxon>Lactobacillaceae</taxon>
        <taxon>Fructobacillus</taxon>
    </lineage>
</organism>
<protein>
    <submittedName>
        <fullName evidence="2">Uncharacterized protein</fullName>
    </submittedName>
</protein>
<dbReference type="EMBL" id="JAAMFJ010000001">
    <property type="protein sequence ID" value="MBS9336245.1"/>
    <property type="molecule type" value="Genomic_DNA"/>
</dbReference>
<dbReference type="RefSeq" id="WP_213792788.1">
    <property type="nucleotide sequence ID" value="NZ_JAAMFJ010000001.1"/>
</dbReference>
<reference evidence="2 3" key="1">
    <citation type="submission" date="2020-02" db="EMBL/GenBank/DDBJ databases">
        <title>Fructobacillus sp. isolated from paper mulberry of Taiwan.</title>
        <authorList>
            <person name="Lin S.-T."/>
        </authorList>
    </citation>
    <scope>NUCLEOTIDE SEQUENCE [LARGE SCALE GENOMIC DNA]</scope>
    <source>
        <strain evidence="2 3">M1-21</strain>
    </source>
</reference>
<keyword evidence="1" id="KW-0812">Transmembrane</keyword>
<sequence>MEITLRILIAIYAVLMLVATTQSIKKNQKGQLLLNVLNIMVSVILLLGVLCNWFYFTVIAAVSLIAYQALAISRGFSLHDFHLKHHLVRLCVTGLILIALYLF</sequence>
<proteinExistence type="predicted"/>
<feature type="transmembrane region" description="Helical" evidence="1">
    <location>
        <begin position="39"/>
        <end position="65"/>
    </location>
</feature>
<keyword evidence="1" id="KW-1133">Transmembrane helix</keyword>
<dbReference type="Proteomes" id="UP000735205">
    <property type="component" value="Unassembled WGS sequence"/>
</dbReference>
<evidence type="ECO:0000313" key="3">
    <source>
        <dbReference type="Proteomes" id="UP000735205"/>
    </source>
</evidence>
<comment type="caution">
    <text evidence="2">The sequence shown here is derived from an EMBL/GenBank/DDBJ whole genome shotgun (WGS) entry which is preliminary data.</text>
</comment>
<evidence type="ECO:0000313" key="2">
    <source>
        <dbReference type="EMBL" id="MBS9336245.1"/>
    </source>
</evidence>
<gene>
    <name evidence="2" type="ORF">G6R28_03235</name>
</gene>
<keyword evidence="1" id="KW-0472">Membrane</keyword>
<evidence type="ECO:0000256" key="1">
    <source>
        <dbReference type="SAM" id="Phobius"/>
    </source>
</evidence>
<accession>A0ABS5QUM0</accession>
<name>A0ABS5QUM0_9LACO</name>